<reference evidence="2" key="1">
    <citation type="submission" date="2023-10" db="EMBL/GenBank/DDBJ databases">
        <title>Genome assembly of Pristionchus species.</title>
        <authorList>
            <person name="Yoshida K."/>
            <person name="Sommer R.J."/>
        </authorList>
    </citation>
    <scope>NUCLEOTIDE SEQUENCE</scope>
    <source>
        <strain evidence="2">RS5133</strain>
    </source>
</reference>
<keyword evidence="3" id="KW-1185">Reference proteome</keyword>
<name>A0AAV5VGJ2_9BILA</name>
<gene>
    <name evidence="2" type="ORF">PFISCL1PPCAC_8286</name>
</gene>
<dbReference type="AlphaFoldDB" id="A0AAV5VGJ2"/>
<dbReference type="Proteomes" id="UP001432322">
    <property type="component" value="Unassembled WGS sequence"/>
</dbReference>
<organism evidence="2 3">
    <name type="scientific">Pristionchus fissidentatus</name>
    <dbReference type="NCBI Taxonomy" id="1538716"/>
    <lineage>
        <taxon>Eukaryota</taxon>
        <taxon>Metazoa</taxon>
        <taxon>Ecdysozoa</taxon>
        <taxon>Nematoda</taxon>
        <taxon>Chromadorea</taxon>
        <taxon>Rhabditida</taxon>
        <taxon>Rhabditina</taxon>
        <taxon>Diplogasteromorpha</taxon>
        <taxon>Diplogasteroidea</taxon>
        <taxon>Neodiplogasteridae</taxon>
        <taxon>Pristionchus</taxon>
    </lineage>
</organism>
<feature type="non-terminal residue" evidence="2">
    <location>
        <position position="1"/>
    </location>
</feature>
<accession>A0AAV5VGJ2</accession>
<evidence type="ECO:0000256" key="1">
    <source>
        <dbReference type="SAM" id="SignalP"/>
    </source>
</evidence>
<keyword evidence="1" id="KW-0732">Signal</keyword>
<evidence type="ECO:0000313" key="3">
    <source>
        <dbReference type="Proteomes" id="UP001432322"/>
    </source>
</evidence>
<feature type="signal peptide" evidence="1">
    <location>
        <begin position="1"/>
        <end position="21"/>
    </location>
</feature>
<dbReference type="EMBL" id="BTSY01000002">
    <property type="protein sequence ID" value="GMT16989.1"/>
    <property type="molecule type" value="Genomic_DNA"/>
</dbReference>
<feature type="chain" id="PRO_5043461939" evidence="1">
    <location>
        <begin position="22"/>
        <end position="139"/>
    </location>
</feature>
<protein>
    <submittedName>
        <fullName evidence="2">Uncharacterized protein</fullName>
    </submittedName>
</protein>
<comment type="caution">
    <text evidence="2">The sequence shown here is derived from an EMBL/GenBank/DDBJ whole genome shotgun (WGS) entry which is preliminary data.</text>
</comment>
<evidence type="ECO:0000313" key="2">
    <source>
        <dbReference type="EMBL" id="GMT16989.1"/>
    </source>
</evidence>
<sequence>LSLSLLSILSLLLALDYGAQAHEISVKHFLGMMQSMVDDAEKLARIMYEDRQTWCSKWVGINGPFSFDRYKETVEFLMTSDKTNRTHHPLFLPERLKETLGGYKRKARSGLRSEVKADAQDSYRLFKFLCESMQEEEAN</sequence>
<proteinExistence type="predicted"/>